<reference evidence="3" key="1">
    <citation type="submission" date="2016-10" db="EMBL/GenBank/DDBJ databases">
        <authorList>
            <person name="Benchimol M."/>
            <person name="Almeida L.G."/>
            <person name="Vasconcelos A.T."/>
            <person name="Perreira-Neves A."/>
            <person name="Rosa I.A."/>
            <person name="Tasca T."/>
            <person name="Bogo M.R."/>
            <person name="de Souza W."/>
        </authorList>
    </citation>
    <scope>NUCLEOTIDE SEQUENCE [LARGE SCALE GENOMIC DNA]</scope>
    <source>
        <strain evidence="3">K</strain>
    </source>
</reference>
<evidence type="ECO:0000256" key="1">
    <source>
        <dbReference type="SAM" id="MobiDB-lite"/>
    </source>
</evidence>
<protein>
    <recommendedName>
        <fullName evidence="5">Surface antigen BspA-like</fullName>
    </recommendedName>
</protein>
<dbReference type="VEuPathDB" id="TrichDB:TRFO_38456"/>
<feature type="compositionally biased region" description="Basic and acidic residues" evidence="1">
    <location>
        <begin position="240"/>
        <end position="260"/>
    </location>
</feature>
<accession>A0A1J4J8G3</accession>
<dbReference type="EMBL" id="MLAK01001244">
    <property type="protein sequence ID" value="OHS95470.1"/>
    <property type="molecule type" value="Genomic_DNA"/>
</dbReference>
<feature type="region of interest" description="Disordered" evidence="1">
    <location>
        <begin position="235"/>
        <end position="271"/>
    </location>
</feature>
<sequence>MIFGKTERELWISKSFIIFRRYQNHFLILLTGTVIIPNSVTFIGVNAFYECSGLTGPLTIPNSVTEISSQAFYYCTGLSGNLTIGSNVELIGENAFFNCTELTNVIYLGTNPPEFEGNPFKYTNISSFYVDNTYTNDSFCGSPVSNISFYKVKIVNNTPTEVPLTYVDVDGSSLVLKQGETNFMLMQNFSIEVYVTYQLCNNTLLKDIQAVTGELTPFTISNEIINKKCSKIETSTDNEEPVKTNSDDKPVDTNSDDKPVDTTNDQNADAPDSTNVGMIAGIVVAVVVVIVVIIVVVVVVMKKKKHDSSSSLENYEINT</sequence>
<dbReference type="PANTHER" id="PTHR45661:SF3">
    <property type="entry name" value="IG-LIKE DOMAIN-CONTAINING PROTEIN"/>
    <property type="match status" value="1"/>
</dbReference>
<gene>
    <name evidence="3" type="ORF">TRFO_38456</name>
</gene>
<organism evidence="3 4">
    <name type="scientific">Tritrichomonas foetus</name>
    <dbReference type="NCBI Taxonomy" id="1144522"/>
    <lineage>
        <taxon>Eukaryota</taxon>
        <taxon>Metamonada</taxon>
        <taxon>Parabasalia</taxon>
        <taxon>Tritrichomonadida</taxon>
        <taxon>Tritrichomonadidae</taxon>
        <taxon>Tritrichomonas</taxon>
    </lineage>
</organism>
<keyword evidence="2" id="KW-1133">Transmembrane helix</keyword>
<keyword evidence="2" id="KW-0472">Membrane</keyword>
<feature type="transmembrane region" description="Helical" evidence="2">
    <location>
        <begin position="276"/>
        <end position="301"/>
    </location>
</feature>
<feature type="transmembrane region" description="Helical" evidence="2">
    <location>
        <begin position="26"/>
        <end position="49"/>
    </location>
</feature>
<dbReference type="InterPro" id="IPR032675">
    <property type="entry name" value="LRR_dom_sf"/>
</dbReference>
<keyword evidence="4" id="KW-1185">Reference proteome</keyword>
<evidence type="ECO:0008006" key="5">
    <source>
        <dbReference type="Google" id="ProtNLM"/>
    </source>
</evidence>
<dbReference type="Gene3D" id="3.80.10.10">
    <property type="entry name" value="Ribonuclease Inhibitor"/>
    <property type="match status" value="1"/>
</dbReference>
<proteinExistence type="predicted"/>
<name>A0A1J4J8G3_9EUKA</name>
<evidence type="ECO:0000256" key="2">
    <source>
        <dbReference type="SAM" id="Phobius"/>
    </source>
</evidence>
<feature type="compositionally biased region" description="Polar residues" evidence="1">
    <location>
        <begin position="261"/>
        <end position="271"/>
    </location>
</feature>
<dbReference type="Proteomes" id="UP000179807">
    <property type="component" value="Unassembled WGS sequence"/>
</dbReference>
<dbReference type="PANTHER" id="PTHR45661">
    <property type="entry name" value="SURFACE ANTIGEN"/>
    <property type="match status" value="1"/>
</dbReference>
<dbReference type="OrthoDB" id="415426at2759"/>
<dbReference type="InterPro" id="IPR026906">
    <property type="entry name" value="LRR_5"/>
</dbReference>
<evidence type="ECO:0000313" key="4">
    <source>
        <dbReference type="Proteomes" id="UP000179807"/>
    </source>
</evidence>
<dbReference type="GeneID" id="94846752"/>
<dbReference type="InterPro" id="IPR053139">
    <property type="entry name" value="Surface_bspA-like"/>
</dbReference>
<comment type="caution">
    <text evidence="3">The sequence shown here is derived from an EMBL/GenBank/DDBJ whole genome shotgun (WGS) entry which is preliminary data.</text>
</comment>
<evidence type="ECO:0000313" key="3">
    <source>
        <dbReference type="EMBL" id="OHS95470.1"/>
    </source>
</evidence>
<dbReference type="RefSeq" id="XP_068348607.1">
    <property type="nucleotide sequence ID" value="XM_068512048.1"/>
</dbReference>
<dbReference type="Pfam" id="PF13306">
    <property type="entry name" value="LRR_5"/>
    <property type="match status" value="1"/>
</dbReference>
<dbReference type="AlphaFoldDB" id="A0A1J4J8G3"/>
<keyword evidence="2" id="KW-0812">Transmembrane</keyword>